<proteinExistence type="predicted"/>
<protein>
    <submittedName>
        <fullName evidence="1">Uncharacterized protein</fullName>
    </submittedName>
</protein>
<evidence type="ECO:0000313" key="2">
    <source>
        <dbReference type="Proteomes" id="UP000823775"/>
    </source>
</evidence>
<evidence type="ECO:0000313" key="1">
    <source>
        <dbReference type="EMBL" id="MCD9646784.1"/>
    </source>
</evidence>
<accession>A0ABS8VIU3</accession>
<organism evidence="1 2">
    <name type="scientific">Datura stramonium</name>
    <name type="common">Jimsonweed</name>
    <name type="synonym">Common thornapple</name>
    <dbReference type="NCBI Taxonomy" id="4076"/>
    <lineage>
        <taxon>Eukaryota</taxon>
        <taxon>Viridiplantae</taxon>
        <taxon>Streptophyta</taxon>
        <taxon>Embryophyta</taxon>
        <taxon>Tracheophyta</taxon>
        <taxon>Spermatophyta</taxon>
        <taxon>Magnoliopsida</taxon>
        <taxon>eudicotyledons</taxon>
        <taxon>Gunneridae</taxon>
        <taxon>Pentapetalae</taxon>
        <taxon>asterids</taxon>
        <taxon>lamiids</taxon>
        <taxon>Solanales</taxon>
        <taxon>Solanaceae</taxon>
        <taxon>Solanoideae</taxon>
        <taxon>Datureae</taxon>
        <taxon>Datura</taxon>
    </lineage>
</organism>
<dbReference type="EMBL" id="JACEIK010004915">
    <property type="protein sequence ID" value="MCD9646784.1"/>
    <property type="molecule type" value="Genomic_DNA"/>
</dbReference>
<sequence>MTAGWWRLWRMVGRDFAGDEGEMGQRGATMLGRDERRRMMLGLRPRIQHRRTVGANAELIQNPLATRYERRVDHGSALANRR</sequence>
<comment type="caution">
    <text evidence="1">The sequence shown here is derived from an EMBL/GenBank/DDBJ whole genome shotgun (WGS) entry which is preliminary data.</text>
</comment>
<name>A0ABS8VIU3_DATST</name>
<gene>
    <name evidence="1" type="ORF">HAX54_036941</name>
</gene>
<dbReference type="Proteomes" id="UP000823775">
    <property type="component" value="Unassembled WGS sequence"/>
</dbReference>
<reference evidence="1 2" key="1">
    <citation type="journal article" date="2021" name="BMC Genomics">
        <title>Datura genome reveals duplications of psychoactive alkaloid biosynthetic genes and high mutation rate following tissue culture.</title>
        <authorList>
            <person name="Rajewski A."/>
            <person name="Carter-House D."/>
            <person name="Stajich J."/>
            <person name="Litt A."/>
        </authorList>
    </citation>
    <scope>NUCLEOTIDE SEQUENCE [LARGE SCALE GENOMIC DNA]</scope>
    <source>
        <strain evidence="1">AR-01</strain>
    </source>
</reference>
<keyword evidence="2" id="KW-1185">Reference proteome</keyword>